<gene>
    <name evidence="1" type="ORF">IAD51_00665</name>
</gene>
<dbReference type="Pfam" id="PF18937">
    <property type="entry name" value="DUF5685"/>
    <property type="match status" value="1"/>
</dbReference>
<evidence type="ECO:0000313" key="2">
    <source>
        <dbReference type="Proteomes" id="UP000824088"/>
    </source>
</evidence>
<dbReference type="Proteomes" id="UP000824088">
    <property type="component" value="Unassembled WGS sequence"/>
</dbReference>
<reference evidence="1" key="1">
    <citation type="submission" date="2020-10" db="EMBL/GenBank/DDBJ databases">
        <authorList>
            <person name="Gilroy R."/>
        </authorList>
    </citation>
    <scope>NUCLEOTIDE SEQUENCE</scope>
    <source>
        <strain evidence="1">1063</strain>
    </source>
</reference>
<comment type="caution">
    <text evidence="1">The sequence shown here is derived from an EMBL/GenBank/DDBJ whole genome shotgun (WGS) entry which is preliminary data.</text>
</comment>
<evidence type="ECO:0000313" key="1">
    <source>
        <dbReference type="EMBL" id="HIU20744.1"/>
    </source>
</evidence>
<reference evidence="1" key="2">
    <citation type="journal article" date="2021" name="PeerJ">
        <title>Extensive microbial diversity within the chicken gut microbiome revealed by metagenomics and culture.</title>
        <authorList>
            <person name="Gilroy R."/>
            <person name="Ravi A."/>
            <person name="Getino M."/>
            <person name="Pursley I."/>
            <person name="Horton D.L."/>
            <person name="Alikhan N.F."/>
            <person name="Baker D."/>
            <person name="Gharbi K."/>
            <person name="Hall N."/>
            <person name="Watson M."/>
            <person name="Adriaenssens E.M."/>
            <person name="Foster-Nyarko E."/>
            <person name="Jarju S."/>
            <person name="Secka A."/>
            <person name="Antonio M."/>
            <person name="Oren A."/>
            <person name="Chaudhuri R.R."/>
            <person name="La Ragione R."/>
            <person name="Hildebrand F."/>
            <person name="Pallen M.J."/>
        </authorList>
    </citation>
    <scope>NUCLEOTIDE SEQUENCE</scope>
    <source>
        <strain evidence="1">1063</strain>
    </source>
</reference>
<name>A0A9D1HR17_9FIRM</name>
<protein>
    <submittedName>
        <fullName evidence="1">Uncharacterized protein</fullName>
    </submittedName>
</protein>
<sequence length="286" mass="32325">MFGYVIPDKNNMYVNDFNVFQAYYCGLCKQLARTGGPLTRLCTNYDTTFYNALLHSLTDTEVKFERRVCLFNGKKKTVIKADELTAKVADLSVLLVYYNAVDDVHDGKKSRAAVVGTLAARKRAAAKRMPEIDALMKESFRRLSVLESRNSADIDLVADCFASLMRDVTKKLIPTDENIDVFTYNLGRLVYLFDAVDDVEKDEKKGRYNPLLAAYGKCGSKVEFLSNNAQELDFLLRSAYNRLVGAYNAMHIVVSEGVLSNTVYLGLYMQMERLLKGEDKCQVTRL</sequence>
<dbReference type="EMBL" id="DVMN01000010">
    <property type="protein sequence ID" value="HIU20744.1"/>
    <property type="molecule type" value="Genomic_DNA"/>
</dbReference>
<dbReference type="AlphaFoldDB" id="A0A9D1HR17"/>
<proteinExistence type="predicted"/>
<dbReference type="InterPro" id="IPR043740">
    <property type="entry name" value="DUF5685"/>
</dbReference>
<accession>A0A9D1HR17</accession>
<organism evidence="1 2">
    <name type="scientific">Candidatus Limadaptatus stercorigallinarum</name>
    <dbReference type="NCBI Taxonomy" id="2840845"/>
    <lineage>
        <taxon>Bacteria</taxon>
        <taxon>Bacillati</taxon>
        <taxon>Bacillota</taxon>
        <taxon>Clostridia</taxon>
        <taxon>Eubacteriales</taxon>
        <taxon>Candidatus Limadaptatus</taxon>
    </lineage>
</organism>